<proteinExistence type="predicted"/>
<organism evidence="3 4">
    <name type="scientific">Devosia soli</name>
    <dbReference type="NCBI Taxonomy" id="361041"/>
    <lineage>
        <taxon>Bacteria</taxon>
        <taxon>Pseudomonadati</taxon>
        <taxon>Pseudomonadota</taxon>
        <taxon>Alphaproteobacteria</taxon>
        <taxon>Hyphomicrobiales</taxon>
        <taxon>Devosiaceae</taxon>
        <taxon>Devosia</taxon>
    </lineage>
</organism>
<dbReference type="InterPro" id="IPR011048">
    <property type="entry name" value="Haem_d1_sf"/>
</dbReference>
<dbReference type="InterPro" id="IPR052956">
    <property type="entry name" value="Mesenchyme-surface_protein"/>
</dbReference>
<keyword evidence="1" id="KW-0732">Signal</keyword>
<comment type="caution">
    <text evidence="3">The sequence shown here is derived from an EMBL/GenBank/DDBJ whole genome shotgun (WGS) entry which is preliminary data.</text>
</comment>
<dbReference type="PANTHER" id="PTHR46928">
    <property type="entry name" value="MESENCHYME-SPECIFIC CELL SURFACE GLYCOPROTEIN"/>
    <property type="match status" value="1"/>
</dbReference>
<dbReference type="PANTHER" id="PTHR46928:SF1">
    <property type="entry name" value="MESENCHYME-SPECIFIC CELL SURFACE GLYCOPROTEIN"/>
    <property type="match status" value="1"/>
</dbReference>
<evidence type="ECO:0000313" key="4">
    <source>
        <dbReference type="Proteomes" id="UP000033514"/>
    </source>
</evidence>
<reference evidence="3 4" key="1">
    <citation type="submission" date="2015-03" db="EMBL/GenBank/DDBJ databases">
        <authorList>
            <person name="Hassan Y.I."/>
            <person name="Lepp D."/>
            <person name="Zhou T."/>
        </authorList>
    </citation>
    <scope>NUCLEOTIDE SEQUENCE [LARGE SCALE GENOMIC DNA]</scope>
    <source>
        <strain evidence="3 4">GH2-10</strain>
    </source>
</reference>
<dbReference type="SUPFAM" id="SSF50969">
    <property type="entry name" value="YVTN repeat-like/Quinoprotein amine dehydrogenase"/>
    <property type="match status" value="1"/>
</dbReference>
<dbReference type="Pfam" id="PF13449">
    <property type="entry name" value="Phytase-like"/>
    <property type="match status" value="1"/>
</dbReference>
<dbReference type="InterPro" id="IPR011044">
    <property type="entry name" value="Quino_amine_DH_bsu"/>
</dbReference>
<dbReference type="Proteomes" id="UP000033514">
    <property type="component" value="Unassembled WGS sequence"/>
</dbReference>
<dbReference type="RefSeq" id="WP_046142034.1">
    <property type="nucleotide sequence ID" value="NZ_LAJG01000014.1"/>
</dbReference>
<feature type="domain" description="Phytase-like" evidence="2">
    <location>
        <begin position="442"/>
        <end position="707"/>
    </location>
</feature>
<dbReference type="Gene3D" id="2.130.10.10">
    <property type="entry name" value="YVTN repeat-like/Quinoprotein amine dehydrogenase"/>
    <property type="match status" value="1"/>
</dbReference>
<accession>A0A0F5LCN7</accession>
<evidence type="ECO:0000313" key="3">
    <source>
        <dbReference type="EMBL" id="KKB79969.1"/>
    </source>
</evidence>
<keyword evidence="4" id="KW-1185">Reference proteome</keyword>
<evidence type="ECO:0000256" key="1">
    <source>
        <dbReference type="SAM" id="SignalP"/>
    </source>
</evidence>
<evidence type="ECO:0000259" key="2">
    <source>
        <dbReference type="Pfam" id="PF13449"/>
    </source>
</evidence>
<sequence length="724" mass="76619">MHASKHLGALTAALLLSTAGAHAAEYFNRVSSFPVALNAPEAEATSAEIITATDDGMTLIYSDSPNGGIGFVDITDAKAPKQAGYMDMGGEPTSVTVIGGKAYVAVNTSESFTEPSGKLVVVDIAGQSVDGEFDLGGQPDSIAHNRDNTILAIAIENERDEDVNDGAIPQAPSGYLTLVTLENGAVTEAGIKKVELTGLSKIAPEDAEAEFVSFNDNDEVAVTMQENNYVVIVDAKTATVTGGFEAGETGVAGVDTKNDGNIDFSADLKVVPREPDAVKWLDNDRLIIANEGDWNGGSRGFTIFNRDGSIAFDSGNALDVNAAQMGHYPDFRNKKGVEPEGLEVANFDEAKYIFIAEERSSLIAIYKDTGAEPEFVQSVPSGISPEGLVAIPERNLLATANEADLREDGLAGSHVMIYELGEGDSAYPQLISDLDADGHPIGWAAISGAVADAEKPDILYAVSDSVLYGEPAIYEIDATAQPARIVKKTVITRKGETAQKLDLEGITLDGEGGFWLANEGDSDKLVPHALIHVDAEGAIQAEVGFPVDVLAGQKRFGAEGVAAIGSGEDLILWVAVQREWGHDEKGFVKLLSYTPATKEWAAVRYPLEAAPEGGWVGLSEITVHGDYAYVVERDNQIADKAGLKAIYRVPVADLKGAELGGELPVVTKELVRDLIPDLAANNGYVVDKVESFAIDSTGKGFVITDNDGTDDSSGETFFWSIDLE</sequence>
<dbReference type="InterPro" id="IPR027372">
    <property type="entry name" value="Phytase-like_dom"/>
</dbReference>
<dbReference type="EMBL" id="LAJG01000014">
    <property type="protein sequence ID" value="KKB79969.1"/>
    <property type="molecule type" value="Genomic_DNA"/>
</dbReference>
<dbReference type="AlphaFoldDB" id="A0A0F5LCN7"/>
<feature type="chain" id="PRO_5002492013" evidence="1">
    <location>
        <begin position="24"/>
        <end position="724"/>
    </location>
</feature>
<dbReference type="SUPFAM" id="SSF51004">
    <property type="entry name" value="C-terminal (heme d1) domain of cytochrome cd1-nitrite reductase"/>
    <property type="match status" value="1"/>
</dbReference>
<dbReference type="PATRIC" id="fig|361041.3.peg.468"/>
<name>A0A0F5LCN7_9HYPH</name>
<dbReference type="InterPro" id="IPR015943">
    <property type="entry name" value="WD40/YVTN_repeat-like_dom_sf"/>
</dbReference>
<protein>
    <submittedName>
        <fullName evidence="3">Alkaline phosphatase</fullName>
    </submittedName>
</protein>
<dbReference type="STRING" id="361041.VW35_05760"/>
<gene>
    <name evidence="3" type="ORF">VW35_05760</name>
</gene>
<feature type="signal peptide" evidence="1">
    <location>
        <begin position="1"/>
        <end position="23"/>
    </location>
</feature>
<dbReference type="OrthoDB" id="9803927at2"/>